<dbReference type="RefSeq" id="WP_103465044.1">
    <property type="nucleotide sequence ID" value="NZ_PPXC01000004.1"/>
</dbReference>
<dbReference type="InterPro" id="IPR025110">
    <property type="entry name" value="AMP-bd_C"/>
</dbReference>
<dbReference type="Gene3D" id="3.40.50.12780">
    <property type="entry name" value="N-terminal domain of ligase-like"/>
    <property type="match status" value="1"/>
</dbReference>
<gene>
    <name evidence="3" type="ORF">CVS27_07185</name>
</gene>
<evidence type="ECO:0000313" key="3">
    <source>
        <dbReference type="EMBL" id="POH74336.1"/>
    </source>
</evidence>
<feature type="domain" description="AMP-binding enzyme C-terminal" evidence="2">
    <location>
        <begin position="297"/>
        <end position="363"/>
    </location>
</feature>
<dbReference type="EMBL" id="PPXC01000004">
    <property type="protein sequence ID" value="POH74336.1"/>
    <property type="molecule type" value="Genomic_DNA"/>
</dbReference>
<feature type="domain" description="AMP-dependent synthetase/ligase" evidence="1">
    <location>
        <begin position="41"/>
        <end position="208"/>
    </location>
</feature>
<dbReference type="InterPro" id="IPR045851">
    <property type="entry name" value="AMP-bd_C_sf"/>
</dbReference>
<dbReference type="Proteomes" id="UP000237061">
    <property type="component" value="Unassembled WGS sequence"/>
</dbReference>
<dbReference type="PANTHER" id="PTHR43767">
    <property type="entry name" value="LONG-CHAIN-FATTY-ACID--COA LIGASE"/>
    <property type="match status" value="1"/>
</dbReference>
<dbReference type="GO" id="GO:0016878">
    <property type="term" value="F:acid-thiol ligase activity"/>
    <property type="evidence" value="ECO:0007669"/>
    <property type="project" value="UniProtKB-ARBA"/>
</dbReference>
<dbReference type="Gene3D" id="3.30.300.30">
    <property type="match status" value="1"/>
</dbReference>
<reference evidence="3 4" key="1">
    <citation type="submission" date="2018-01" db="EMBL/GenBank/DDBJ databases">
        <title>Arthrobacter sp. nov., from glaciers in China.</title>
        <authorList>
            <person name="Liu Q."/>
            <person name="Xin Y.-H."/>
        </authorList>
    </citation>
    <scope>NUCLEOTIDE SEQUENCE [LARGE SCALE GENOMIC DNA]</scope>
    <source>
        <strain evidence="3 4">HLT2-12-2</strain>
    </source>
</reference>
<dbReference type="SUPFAM" id="SSF56801">
    <property type="entry name" value="Acetyl-CoA synthetase-like"/>
    <property type="match status" value="1"/>
</dbReference>
<evidence type="ECO:0000313" key="4">
    <source>
        <dbReference type="Proteomes" id="UP000237061"/>
    </source>
</evidence>
<dbReference type="PROSITE" id="PS00455">
    <property type="entry name" value="AMP_BINDING"/>
    <property type="match status" value="1"/>
</dbReference>
<keyword evidence="4" id="KW-1185">Reference proteome</keyword>
<accession>A0A2S3ZYG9</accession>
<dbReference type="PANTHER" id="PTHR43767:SF1">
    <property type="entry name" value="NONRIBOSOMAL PEPTIDE SYNTHASE PES1 (EUROFUNG)-RELATED"/>
    <property type="match status" value="1"/>
</dbReference>
<proteinExistence type="predicted"/>
<sequence length="390" mass="40226">MNIEPLLKALSEALAGESPAVQIAPDGSFILIPQNELGLPAGSETEIAAVVLTSGSTGTPKRTLLSVDALAASSVGTALALRGEGQWLLALPTNYVAGLQVLVRSLFAGTRPWAMDLSGGFTPEAFTEAALELTDRMRFTSLVPTQLSRLLNNPSAETLTVLRRFNAILLGGGPINPVLLQAARGAGLNVVTTYGMSETCGGCVYDGVPLDGVQLTIRDGLVVLGGDVVASGYLDNASLTAASFFEEEHDGELVRWYSTGDLGELDAEGRLRVLGRVDDVIISGGLKVSASTVTDGLHKVQGVREAFVAPIPSAEWGQAVAAMVVGSCSLAELLDGAAAVMESHVVPKTVVFVSELPLLATGKPDRTAILAALADAALAPNAENGTTARA</sequence>
<dbReference type="Pfam" id="PF00501">
    <property type="entry name" value="AMP-binding"/>
    <property type="match status" value="1"/>
</dbReference>
<organism evidence="3 4">
    <name type="scientific">Arthrobacter glacialis</name>
    <dbReference type="NCBI Taxonomy" id="1664"/>
    <lineage>
        <taxon>Bacteria</taxon>
        <taxon>Bacillati</taxon>
        <taxon>Actinomycetota</taxon>
        <taxon>Actinomycetes</taxon>
        <taxon>Micrococcales</taxon>
        <taxon>Micrococcaceae</taxon>
        <taxon>Arthrobacter</taxon>
    </lineage>
</organism>
<comment type="caution">
    <text evidence="3">The sequence shown here is derived from an EMBL/GenBank/DDBJ whole genome shotgun (WGS) entry which is preliminary data.</text>
</comment>
<dbReference type="InterPro" id="IPR000873">
    <property type="entry name" value="AMP-dep_synth/lig_dom"/>
</dbReference>
<dbReference type="InterPro" id="IPR050237">
    <property type="entry name" value="ATP-dep_AMP-bd_enzyme"/>
</dbReference>
<evidence type="ECO:0000259" key="1">
    <source>
        <dbReference type="Pfam" id="PF00501"/>
    </source>
</evidence>
<dbReference type="AlphaFoldDB" id="A0A2S3ZYG9"/>
<evidence type="ECO:0000259" key="2">
    <source>
        <dbReference type="Pfam" id="PF13193"/>
    </source>
</evidence>
<dbReference type="InterPro" id="IPR042099">
    <property type="entry name" value="ANL_N_sf"/>
</dbReference>
<dbReference type="Pfam" id="PF13193">
    <property type="entry name" value="AMP-binding_C"/>
    <property type="match status" value="1"/>
</dbReference>
<name>A0A2S3ZYG9_ARTGL</name>
<protein>
    <submittedName>
        <fullName evidence="3">AMP-dependent synthetase</fullName>
    </submittedName>
</protein>
<dbReference type="InterPro" id="IPR020845">
    <property type="entry name" value="AMP-binding_CS"/>
</dbReference>